<keyword evidence="1" id="KW-0175">Coiled coil</keyword>
<sequence>MGYANVISADIKKFKETLANEITTREEYEKLKADIASTRAIMGDLKSNVRVLTRLLNEVYILKTLMREEDVRALGDLSMEAKTLVAGKKELQIKLENEIREIKKKVDGLPLTKKILEENTEQLLEEISKIEMHVKKSAEAIEKNIDECNDKITQTNVMAEEEHEALTNKLGITKIVLNGIKTGLLKLISISNRLKAATSGATREENKILKETILNRIKFILAEGDVVFKRLEKDMTDIEKRIKRIPIEGTLPDLNTHGGYGTIETH</sequence>
<name>A0AAD9PI00_9APIC</name>
<proteinExistence type="predicted"/>
<accession>A0AAD9PI00</accession>
<dbReference type="AlphaFoldDB" id="A0AAD9PI00"/>
<dbReference type="KEGG" id="bdw:94337170"/>
<feature type="coiled-coil region" evidence="1">
    <location>
        <begin position="85"/>
        <end position="169"/>
    </location>
</feature>
<dbReference type="Proteomes" id="UP001214638">
    <property type="component" value="Unassembled WGS sequence"/>
</dbReference>
<dbReference type="GeneID" id="94337170"/>
<keyword evidence="3" id="KW-1185">Reference proteome</keyword>
<evidence type="ECO:0000313" key="3">
    <source>
        <dbReference type="Proteomes" id="UP001214638"/>
    </source>
</evidence>
<gene>
    <name evidence="2" type="ORF">BdWA1_002873</name>
</gene>
<comment type="caution">
    <text evidence="2">The sequence shown here is derived from an EMBL/GenBank/DDBJ whole genome shotgun (WGS) entry which is preliminary data.</text>
</comment>
<dbReference type="RefSeq" id="XP_067802043.1">
    <property type="nucleotide sequence ID" value="XM_067947892.1"/>
</dbReference>
<evidence type="ECO:0000256" key="1">
    <source>
        <dbReference type="SAM" id="Coils"/>
    </source>
</evidence>
<organism evidence="2 3">
    <name type="scientific">Babesia duncani</name>
    <dbReference type="NCBI Taxonomy" id="323732"/>
    <lineage>
        <taxon>Eukaryota</taxon>
        <taxon>Sar</taxon>
        <taxon>Alveolata</taxon>
        <taxon>Apicomplexa</taxon>
        <taxon>Aconoidasida</taxon>
        <taxon>Piroplasmida</taxon>
        <taxon>Babesiidae</taxon>
        <taxon>Babesia</taxon>
    </lineage>
</organism>
<evidence type="ECO:0000313" key="2">
    <source>
        <dbReference type="EMBL" id="KAK2195200.1"/>
    </source>
</evidence>
<dbReference type="EMBL" id="JALLKP010000004">
    <property type="protein sequence ID" value="KAK2195200.1"/>
    <property type="molecule type" value="Genomic_DNA"/>
</dbReference>
<protein>
    <submittedName>
        <fullName evidence="2">Uncharacterized protein</fullName>
    </submittedName>
</protein>
<reference evidence="2" key="1">
    <citation type="journal article" date="2023" name="Nat. Microbiol.">
        <title>Babesia duncani multi-omics identifies virulence factors and drug targets.</title>
        <authorList>
            <person name="Singh P."/>
            <person name="Lonardi S."/>
            <person name="Liang Q."/>
            <person name="Vydyam P."/>
            <person name="Khabirova E."/>
            <person name="Fang T."/>
            <person name="Gihaz S."/>
            <person name="Thekkiniath J."/>
            <person name="Munshi M."/>
            <person name="Abel S."/>
            <person name="Ciampossin L."/>
            <person name="Batugedara G."/>
            <person name="Gupta M."/>
            <person name="Lu X.M."/>
            <person name="Lenz T."/>
            <person name="Chakravarty S."/>
            <person name="Cornillot E."/>
            <person name="Hu Y."/>
            <person name="Ma W."/>
            <person name="Gonzalez L.M."/>
            <person name="Sanchez S."/>
            <person name="Estrada K."/>
            <person name="Sanchez-Flores A."/>
            <person name="Montero E."/>
            <person name="Harb O.S."/>
            <person name="Le Roch K.G."/>
            <person name="Mamoun C.B."/>
        </authorList>
    </citation>
    <scope>NUCLEOTIDE SEQUENCE</scope>
    <source>
        <strain evidence="2">WA1</strain>
    </source>
</reference>